<evidence type="ECO:0000313" key="2">
    <source>
        <dbReference type="Proteomes" id="UP000789759"/>
    </source>
</evidence>
<name>A0A9N9IDF6_9GLOM</name>
<protein>
    <submittedName>
        <fullName evidence="1">15638_t:CDS:1</fullName>
    </submittedName>
</protein>
<accession>A0A9N9IDF6</accession>
<comment type="caution">
    <text evidence="1">The sequence shown here is derived from an EMBL/GenBank/DDBJ whole genome shotgun (WGS) entry which is preliminary data.</text>
</comment>
<organism evidence="1 2">
    <name type="scientific">Cetraspora pellucida</name>
    <dbReference type="NCBI Taxonomy" id="1433469"/>
    <lineage>
        <taxon>Eukaryota</taxon>
        <taxon>Fungi</taxon>
        <taxon>Fungi incertae sedis</taxon>
        <taxon>Mucoromycota</taxon>
        <taxon>Glomeromycotina</taxon>
        <taxon>Glomeromycetes</taxon>
        <taxon>Diversisporales</taxon>
        <taxon>Gigasporaceae</taxon>
        <taxon>Cetraspora</taxon>
    </lineage>
</organism>
<gene>
    <name evidence="1" type="ORF">CPELLU_LOCUS13450</name>
</gene>
<dbReference type="AlphaFoldDB" id="A0A9N9IDF6"/>
<dbReference type="OrthoDB" id="2430931at2759"/>
<proteinExistence type="predicted"/>
<evidence type="ECO:0000313" key="1">
    <source>
        <dbReference type="EMBL" id="CAG8730282.1"/>
    </source>
</evidence>
<sequence>IRDNMTSFHDIMCESNWEMRVLAFLLEITKANAFLSFKKWHEEAYNVSHFDFRQQLALEILNEEYLNLRNSSPNLFKKCSRTQAKPLHKLSPLAKRKKTRNITIYS</sequence>
<dbReference type="Proteomes" id="UP000789759">
    <property type="component" value="Unassembled WGS sequence"/>
</dbReference>
<keyword evidence="2" id="KW-1185">Reference proteome</keyword>
<dbReference type="EMBL" id="CAJVQA010014301">
    <property type="protein sequence ID" value="CAG8730282.1"/>
    <property type="molecule type" value="Genomic_DNA"/>
</dbReference>
<reference evidence="1" key="1">
    <citation type="submission" date="2021-06" db="EMBL/GenBank/DDBJ databases">
        <authorList>
            <person name="Kallberg Y."/>
            <person name="Tangrot J."/>
            <person name="Rosling A."/>
        </authorList>
    </citation>
    <scope>NUCLEOTIDE SEQUENCE</scope>
    <source>
        <strain evidence="1">FL966</strain>
    </source>
</reference>
<feature type="non-terminal residue" evidence="1">
    <location>
        <position position="1"/>
    </location>
</feature>